<protein>
    <recommendedName>
        <fullName evidence="2">Large ribosomal subunit protein mL59 domain-containing protein</fullName>
    </recommendedName>
</protein>
<name>A0AAV1IFW0_9CHLO</name>
<dbReference type="EMBL" id="CAUYUE010000013">
    <property type="protein sequence ID" value="CAK0786077.1"/>
    <property type="molecule type" value="Genomic_DNA"/>
</dbReference>
<sequence length="128" mass="14645">MANALKKFGDAALKPLFRNGSWQKPKVSARIAADLKKEVLFAGGEWPHPEKESKQKRPFGQYKALKGHKHEKEKKARLEQIAKNMADMPDTIAAYRESRKLKPASLLDTLLSSRKEIRMKQYRSPSNK</sequence>
<reference evidence="3 4" key="1">
    <citation type="submission" date="2023-10" db="EMBL/GenBank/DDBJ databases">
        <authorList>
            <person name="Maclean D."/>
            <person name="Macfadyen A."/>
        </authorList>
    </citation>
    <scope>NUCLEOTIDE SEQUENCE [LARGE SCALE GENOMIC DNA]</scope>
</reference>
<comment type="caution">
    <text evidence="3">The sequence shown here is derived from an EMBL/GenBank/DDBJ whole genome shotgun (WGS) entry which is preliminary data.</text>
</comment>
<evidence type="ECO:0000313" key="4">
    <source>
        <dbReference type="Proteomes" id="UP001314263"/>
    </source>
</evidence>
<evidence type="ECO:0000259" key="2">
    <source>
        <dbReference type="Pfam" id="PF18126"/>
    </source>
</evidence>
<accession>A0AAV1IFW0</accession>
<feature type="region of interest" description="Disordered" evidence="1">
    <location>
        <begin position="45"/>
        <end position="74"/>
    </location>
</feature>
<dbReference type="InterPro" id="IPR040922">
    <property type="entry name" value="Ribosomal_mL59_dom"/>
</dbReference>
<evidence type="ECO:0000256" key="1">
    <source>
        <dbReference type="SAM" id="MobiDB-lite"/>
    </source>
</evidence>
<keyword evidence="4" id="KW-1185">Reference proteome</keyword>
<proteinExistence type="predicted"/>
<dbReference type="PANTHER" id="PTHR36781">
    <property type="entry name" value="OS05G0114600 PROTEIN"/>
    <property type="match status" value="1"/>
</dbReference>
<dbReference type="Proteomes" id="UP001314263">
    <property type="component" value="Unassembled WGS sequence"/>
</dbReference>
<gene>
    <name evidence="3" type="ORF">CVIRNUC_009290</name>
</gene>
<evidence type="ECO:0000313" key="3">
    <source>
        <dbReference type="EMBL" id="CAK0786077.1"/>
    </source>
</evidence>
<feature type="domain" description="Large ribosomal subunit protein mL59" evidence="2">
    <location>
        <begin position="18"/>
        <end position="97"/>
    </location>
</feature>
<organism evidence="3 4">
    <name type="scientific">Coccomyxa viridis</name>
    <dbReference type="NCBI Taxonomy" id="1274662"/>
    <lineage>
        <taxon>Eukaryota</taxon>
        <taxon>Viridiplantae</taxon>
        <taxon>Chlorophyta</taxon>
        <taxon>core chlorophytes</taxon>
        <taxon>Trebouxiophyceae</taxon>
        <taxon>Trebouxiophyceae incertae sedis</taxon>
        <taxon>Coccomyxaceae</taxon>
        <taxon>Coccomyxa</taxon>
    </lineage>
</organism>
<dbReference type="Pfam" id="PF18126">
    <property type="entry name" value="Mitoc_mL59"/>
    <property type="match status" value="1"/>
</dbReference>
<dbReference type="AlphaFoldDB" id="A0AAV1IFW0"/>
<dbReference type="PANTHER" id="PTHR36781:SF1">
    <property type="entry name" value="OS05G0114600 PROTEIN"/>
    <property type="match status" value="1"/>
</dbReference>